<protein>
    <submittedName>
        <fullName evidence="3">Uncharacterized protein</fullName>
    </submittedName>
</protein>
<feature type="compositionally biased region" description="Basic and acidic residues" evidence="2">
    <location>
        <begin position="336"/>
        <end position="356"/>
    </location>
</feature>
<feature type="coiled-coil region" evidence="1">
    <location>
        <begin position="62"/>
        <end position="123"/>
    </location>
</feature>
<feature type="compositionally biased region" description="Polar residues" evidence="2">
    <location>
        <begin position="12"/>
        <end position="42"/>
    </location>
</feature>
<evidence type="ECO:0000256" key="1">
    <source>
        <dbReference type="SAM" id="Coils"/>
    </source>
</evidence>
<feature type="region of interest" description="Disordered" evidence="2">
    <location>
        <begin position="327"/>
        <end position="358"/>
    </location>
</feature>
<comment type="caution">
    <text evidence="3">The sequence shown here is derived from an EMBL/GenBank/DDBJ whole genome shotgun (WGS) entry which is preliminary data.</text>
</comment>
<dbReference type="AlphaFoldDB" id="A0AAU9JQL9"/>
<evidence type="ECO:0000256" key="2">
    <source>
        <dbReference type="SAM" id="MobiDB-lite"/>
    </source>
</evidence>
<dbReference type="Proteomes" id="UP001162131">
    <property type="component" value="Unassembled WGS sequence"/>
</dbReference>
<name>A0AAU9JQL9_9CILI</name>
<proteinExistence type="predicted"/>
<accession>A0AAU9JQL9</accession>
<sequence>MDNLLSKKLRSGLNTTRPSSQQIVNQNMKTSSLNNSPRPDTTQARLKDLCAEDKTKIGLLVKKAALEKSQRVKSELRAAKELKRKENELKKYKKLNKELQEKAETIKSQLEKSEELLNKYKHISVSSIIQTPNSPQAFNQSLTREMIYQATPITKFLFPSHDEDSPQSIEADKILDKPGKIDEIIQHARIPSSPTNKSSILSSKHQQTLVLRETATSPIEVSSTKDYHSVLIQTVCDKEIQTQTKNQGEKIAKKISQETQSESINETRLKAQNKSKEKVMMPQNINGETRVKNISHMKEENTNASEKSSKENAIFQASESKGLELSFAPKNTIYEPRSKEPPLTSDELKPIDKLSQSKESISSKLNSLSASIKSPSSSFSLSNKLNSKYYNPLLTNTLDDSSKMHLSNLTDSKKFSDKLKSSSFKTKQSSHEDEKSQSFKLKDLGYTQKYPEKNHHRAIDDKVFDDNFFQLVEEIEKSDSSKFSISQLNSSSNHNKTDYLDSKMMSIIDELEMGDETMEYSVSSTSKKSHINKEQDSFEELKKRAYQLRESLRK</sequence>
<keyword evidence="4" id="KW-1185">Reference proteome</keyword>
<keyword evidence="1" id="KW-0175">Coiled coil</keyword>
<organism evidence="3 4">
    <name type="scientific">Blepharisma stoltei</name>
    <dbReference type="NCBI Taxonomy" id="1481888"/>
    <lineage>
        <taxon>Eukaryota</taxon>
        <taxon>Sar</taxon>
        <taxon>Alveolata</taxon>
        <taxon>Ciliophora</taxon>
        <taxon>Postciliodesmatophora</taxon>
        <taxon>Heterotrichea</taxon>
        <taxon>Heterotrichida</taxon>
        <taxon>Blepharismidae</taxon>
        <taxon>Blepharisma</taxon>
    </lineage>
</organism>
<evidence type="ECO:0000313" key="3">
    <source>
        <dbReference type="EMBL" id="CAG9324031.1"/>
    </source>
</evidence>
<reference evidence="3" key="1">
    <citation type="submission" date="2021-09" db="EMBL/GenBank/DDBJ databases">
        <authorList>
            <consortium name="AG Swart"/>
            <person name="Singh M."/>
            <person name="Singh A."/>
            <person name="Seah K."/>
            <person name="Emmerich C."/>
        </authorList>
    </citation>
    <scope>NUCLEOTIDE SEQUENCE</scope>
    <source>
        <strain evidence="3">ATCC30299</strain>
    </source>
</reference>
<dbReference type="EMBL" id="CAJZBQ010000035">
    <property type="protein sequence ID" value="CAG9324031.1"/>
    <property type="molecule type" value="Genomic_DNA"/>
</dbReference>
<feature type="region of interest" description="Disordered" evidence="2">
    <location>
        <begin position="1"/>
        <end position="42"/>
    </location>
</feature>
<gene>
    <name evidence="3" type="ORF">BSTOLATCC_MIC35053</name>
</gene>
<evidence type="ECO:0000313" key="4">
    <source>
        <dbReference type="Proteomes" id="UP001162131"/>
    </source>
</evidence>